<protein>
    <recommendedName>
        <fullName evidence="1">BRCT domain-containing protein</fullName>
    </recommendedName>
</protein>
<dbReference type="OrthoDB" id="2143040at2759"/>
<dbReference type="InterPro" id="IPR001357">
    <property type="entry name" value="BRCT_dom"/>
</dbReference>
<name>A0A1Y2C920_9FUNG</name>
<feature type="domain" description="BRCT" evidence="1">
    <location>
        <begin position="43"/>
        <end position="137"/>
    </location>
</feature>
<dbReference type="STRING" id="1754190.A0A1Y2C920"/>
<comment type="caution">
    <text evidence="2">The sequence shown here is derived from an EMBL/GenBank/DDBJ whole genome shotgun (WGS) entry which is preliminary data.</text>
</comment>
<evidence type="ECO:0000313" key="3">
    <source>
        <dbReference type="Proteomes" id="UP000193920"/>
    </source>
</evidence>
<dbReference type="Proteomes" id="UP000193920">
    <property type="component" value="Unassembled WGS sequence"/>
</dbReference>
<dbReference type="PROSITE" id="PS50172">
    <property type="entry name" value="BRCT"/>
    <property type="match status" value="1"/>
</dbReference>
<dbReference type="Gene3D" id="3.40.50.10190">
    <property type="entry name" value="BRCT domain"/>
    <property type="match status" value="1"/>
</dbReference>
<keyword evidence="3" id="KW-1185">Reference proteome</keyword>
<evidence type="ECO:0000313" key="2">
    <source>
        <dbReference type="EMBL" id="ORY43533.1"/>
    </source>
</evidence>
<accession>A0A1Y2C920</accession>
<gene>
    <name evidence="2" type="ORF">LY90DRAFT_23778</name>
</gene>
<evidence type="ECO:0000259" key="1">
    <source>
        <dbReference type="PROSITE" id="PS50172"/>
    </source>
</evidence>
<reference evidence="2 3" key="1">
    <citation type="submission" date="2016-08" db="EMBL/GenBank/DDBJ databases">
        <title>A Parts List for Fungal Cellulosomes Revealed by Comparative Genomics.</title>
        <authorList>
            <consortium name="DOE Joint Genome Institute"/>
            <person name="Haitjema C.H."/>
            <person name="Gilmore S.P."/>
            <person name="Henske J.K."/>
            <person name="Solomon K.V."/>
            <person name="De Groot R."/>
            <person name="Kuo A."/>
            <person name="Mondo S.J."/>
            <person name="Salamov A.A."/>
            <person name="Labutti K."/>
            <person name="Zhao Z."/>
            <person name="Chiniquy J."/>
            <person name="Barry K."/>
            <person name="Brewer H.M."/>
            <person name="Purvine S.O."/>
            <person name="Wright A.T."/>
            <person name="Boxma B."/>
            <person name="Van Alen T."/>
            <person name="Hackstein J.H."/>
            <person name="Baker S.E."/>
            <person name="Grigoriev I.V."/>
            <person name="O'Malley M.A."/>
        </authorList>
    </citation>
    <scope>NUCLEOTIDE SEQUENCE [LARGE SCALE GENOMIC DNA]</scope>
    <source>
        <strain evidence="2 3">G1</strain>
    </source>
</reference>
<dbReference type="InterPro" id="IPR036420">
    <property type="entry name" value="BRCT_dom_sf"/>
</dbReference>
<organism evidence="2 3">
    <name type="scientific">Neocallimastix californiae</name>
    <dbReference type="NCBI Taxonomy" id="1754190"/>
    <lineage>
        <taxon>Eukaryota</taxon>
        <taxon>Fungi</taxon>
        <taxon>Fungi incertae sedis</taxon>
        <taxon>Chytridiomycota</taxon>
        <taxon>Chytridiomycota incertae sedis</taxon>
        <taxon>Neocallimastigomycetes</taxon>
        <taxon>Neocallimastigales</taxon>
        <taxon>Neocallimastigaceae</taxon>
        <taxon>Neocallimastix</taxon>
    </lineage>
</organism>
<dbReference type="CDD" id="cd00027">
    <property type="entry name" value="BRCT"/>
    <property type="match status" value="1"/>
</dbReference>
<dbReference type="SUPFAM" id="SSF52113">
    <property type="entry name" value="BRCT domain"/>
    <property type="match status" value="1"/>
</dbReference>
<proteinExistence type="predicted"/>
<dbReference type="EMBL" id="MCOG01000116">
    <property type="protein sequence ID" value="ORY43533.1"/>
    <property type="molecule type" value="Genomic_DNA"/>
</dbReference>
<dbReference type="AlphaFoldDB" id="A0A1Y2C920"/>
<sequence>MSDIAKLMKINFVKLDWLYYHFVKYVAFVESENYKDKLKIPNNNFDFFKTKTFFLSESFNDSYKLALLKIIGKGNGKCAKEFSNNITTFIIKDKELNKDEKKLLLQSACGTCSIINFNWLIRCYLDKCYIPESPYEITNTFQTFQSSSSIRVSLFKGLTFFIHFNDEYKKKKLYNFDKYPMFTPCKLKYPINGSI</sequence>